<organism evidence="1 2">
    <name type="scientific">Peptoniphilus duerdenii ATCC BAA-1640</name>
    <dbReference type="NCBI Taxonomy" id="862517"/>
    <lineage>
        <taxon>Bacteria</taxon>
        <taxon>Bacillati</taxon>
        <taxon>Bacillota</taxon>
        <taxon>Tissierellia</taxon>
        <taxon>Tissierellales</taxon>
        <taxon>Peptoniphilaceae</taxon>
        <taxon>Peptoniphilus</taxon>
    </lineage>
</organism>
<dbReference type="HOGENOM" id="CLU_2539601_0_0_9"/>
<proteinExistence type="predicted"/>
<evidence type="ECO:0000313" key="2">
    <source>
        <dbReference type="Proteomes" id="UP000003280"/>
    </source>
</evidence>
<name>E0NNC3_9FIRM</name>
<sequence>MEEIMNQVERIIKKWKSIPEESRKLSQHLSELKMKYLSCPYPEEKEWIAIDINATKEDLRKLEAEYENLSEIVEAIGYREVAI</sequence>
<reference evidence="1 2" key="1">
    <citation type="submission" date="2010-07" db="EMBL/GenBank/DDBJ databases">
        <authorList>
            <person name="Muzny D."/>
            <person name="Qin X."/>
            <person name="Deng J."/>
            <person name="Jiang H."/>
            <person name="Liu Y."/>
            <person name="Qu J."/>
            <person name="Song X.-Z."/>
            <person name="Zhang L."/>
            <person name="Thornton R."/>
            <person name="Coyle M."/>
            <person name="Francisco L."/>
            <person name="Jackson L."/>
            <person name="Javaid M."/>
            <person name="Korchina V."/>
            <person name="Kovar C."/>
            <person name="Mata R."/>
            <person name="Mathew T."/>
            <person name="Ngo R."/>
            <person name="Nguyen L."/>
            <person name="Nguyen N."/>
            <person name="Okwuonu G."/>
            <person name="Ongeri F."/>
            <person name="Pham C."/>
            <person name="Simmons D."/>
            <person name="Wilczek-Boney K."/>
            <person name="Hale W."/>
            <person name="Jakkamsetti A."/>
            <person name="Pham P."/>
            <person name="Ruth R."/>
            <person name="San Lucas F."/>
            <person name="Warren J."/>
            <person name="Zhang J."/>
            <person name="Zhao Z."/>
            <person name="Zhou C."/>
            <person name="Zhu D."/>
            <person name="Lee S."/>
            <person name="Bess C."/>
            <person name="Blankenburg K."/>
            <person name="Forbes L."/>
            <person name="Fu Q."/>
            <person name="Gubbala S."/>
            <person name="Hirani K."/>
            <person name="Jayaseelan J.C."/>
            <person name="Lara F."/>
            <person name="Munidasa M."/>
            <person name="Palculict T."/>
            <person name="Patil S."/>
            <person name="Pu L.-L."/>
            <person name="Saada N."/>
            <person name="Tang L."/>
            <person name="Weissenberger G."/>
            <person name="Zhu Y."/>
            <person name="Hemphill L."/>
            <person name="Shang Y."/>
            <person name="Youmans B."/>
            <person name="Ayvaz T."/>
            <person name="Ross M."/>
            <person name="Santibanez J."/>
            <person name="Aqrawi P."/>
            <person name="Gross S."/>
            <person name="Joshi V."/>
            <person name="Fowler G."/>
            <person name="Nazareth L."/>
            <person name="Reid J."/>
            <person name="Worley K."/>
            <person name="Petrosino J."/>
            <person name="Highlander S."/>
            <person name="Gibbs R."/>
        </authorList>
    </citation>
    <scope>NUCLEOTIDE SEQUENCE [LARGE SCALE GENOMIC DNA]</scope>
    <source>
        <strain evidence="1 2">ATCC BAA-1640</strain>
    </source>
</reference>
<protein>
    <submittedName>
        <fullName evidence="1">Uncharacterized protein</fullName>
    </submittedName>
</protein>
<comment type="caution">
    <text evidence="1">The sequence shown here is derived from an EMBL/GenBank/DDBJ whole genome shotgun (WGS) entry which is preliminary data.</text>
</comment>
<gene>
    <name evidence="1" type="ORF">HMPREF9225_1662</name>
</gene>
<dbReference type="STRING" id="862517.HMPREF9225_1662"/>
<evidence type="ECO:0000313" key="1">
    <source>
        <dbReference type="EMBL" id="EFM24796.1"/>
    </source>
</evidence>
<accession>E0NNC3</accession>
<dbReference type="AlphaFoldDB" id="E0NNC3"/>
<dbReference type="EMBL" id="AEEH01000048">
    <property type="protein sequence ID" value="EFM24796.1"/>
    <property type="molecule type" value="Genomic_DNA"/>
</dbReference>
<dbReference type="Proteomes" id="UP000003280">
    <property type="component" value="Unassembled WGS sequence"/>
</dbReference>
<keyword evidence="2" id="KW-1185">Reference proteome</keyword>